<dbReference type="RefSeq" id="XP_033667959.1">
    <property type="nucleotide sequence ID" value="XM_033812662.1"/>
</dbReference>
<dbReference type="GeneID" id="54565934"/>
<dbReference type="EMBL" id="ML993594">
    <property type="protein sequence ID" value="KAF2167070.1"/>
    <property type="molecule type" value="Genomic_DNA"/>
</dbReference>
<gene>
    <name evidence="2" type="ORF">M409DRAFT_54280</name>
</gene>
<feature type="region of interest" description="Disordered" evidence="1">
    <location>
        <begin position="31"/>
        <end position="51"/>
    </location>
</feature>
<evidence type="ECO:0000313" key="2">
    <source>
        <dbReference type="EMBL" id="KAF2167070.1"/>
    </source>
</evidence>
<accession>A0A6A6CLN9</accession>
<name>A0A6A6CLN9_ZASCE</name>
<dbReference type="Proteomes" id="UP000799537">
    <property type="component" value="Unassembled WGS sequence"/>
</dbReference>
<evidence type="ECO:0000313" key="3">
    <source>
        <dbReference type="Proteomes" id="UP000799537"/>
    </source>
</evidence>
<organism evidence="2 3">
    <name type="scientific">Zasmidium cellare ATCC 36951</name>
    <dbReference type="NCBI Taxonomy" id="1080233"/>
    <lineage>
        <taxon>Eukaryota</taxon>
        <taxon>Fungi</taxon>
        <taxon>Dikarya</taxon>
        <taxon>Ascomycota</taxon>
        <taxon>Pezizomycotina</taxon>
        <taxon>Dothideomycetes</taxon>
        <taxon>Dothideomycetidae</taxon>
        <taxon>Mycosphaerellales</taxon>
        <taxon>Mycosphaerellaceae</taxon>
        <taxon>Zasmidium</taxon>
    </lineage>
</organism>
<proteinExistence type="predicted"/>
<dbReference type="AlphaFoldDB" id="A0A6A6CLN9"/>
<reference evidence="2" key="1">
    <citation type="journal article" date="2020" name="Stud. Mycol.">
        <title>101 Dothideomycetes genomes: a test case for predicting lifestyles and emergence of pathogens.</title>
        <authorList>
            <person name="Haridas S."/>
            <person name="Albert R."/>
            <person name="Binder M."/>
            <person name="Bloem J."/>
            <person name="Labutti K."/>
            <person name="Salamov A."/>
            <person name="Andreopoulos B."/>
            <person name="Baker S."/>
            <person name="Barry K."/>
            <person name="Bills G."/>
            <person name="Bluhm B."/>
            <person name="Cannon C."/>
            <person name="Castanera R."/>
            <person name="Culley D."/>
            <person name="Daum C."/>
            <person name="Ezra D."/>
            <person name="Gonzalez J."/>
            <person name="Henrissat B."/>
            <person name="Kuo A."/>
            <person name="Liang C."/>
            <person name="Lipzen A."/>
            <person name="Lutzoni F."/>
            <person name="Magnuson J."/>
            <person name="Mondo S."/>
            <person name="Nolan M."/>
            <person name="Ohm R."/>
            <person name="Pangilinan J."/>
            <person name="Park H.-J."/>
            <person name="Ramirez L."/>
            <person name="Alfaro M."/>
            <person name="Sun H."/>
            <person name="Tritt A."/>
            <person name="Yoshinaga Y."/>
            <person name="Zwiers L.-H."/>
            <person name="Turgeon B."/>
            <person name="Goodwin S."/>
            <person name="Spatafora J."/>
            <person name="Crous P."/>
            <person name="Grigoriev I."/>
        </authorList>
    </citation>
    <scope>NUCLEOTIDE SEQUENCE</scope>
    <source>
        <strain evidence="2">ATCC 36951</strain>
    </source>
</reference>
<evidence type="ECO:0000256" key="1">
    <source>
        <dbReference type="SAM" id="MobiDB-lite"/>
    </source>
</evidence>
<keyword evidence="3" id="KW-1185">Reference proteome</keyword>
<sequence>MPDTARARATLSHDDASRLYAWDEKSAKVSAGRQRRAMMHGSPRITSQGRRVARGLEGGSSVFAAEEEGCIVQIDSACSIESRVGCWMTELAIRVMCESAAVSMLVERESGW</sequence>
<protein>
    <submittedName>
        <fullName evidence="2">Uncharacterized protein</fullName>
    </submittedName>
</protein>